<dbReference type="RefSeq" id="WP_123891038.1">
    <property type="nucleotide sequence ID" value="NZ_RKKU01000029.1"/>
</dbReference>
<feature type="signal peptide" evidence="1">
    <location>
        <begin position="1"/>
        <end position="18"/>
    </location>
</feature>
<dbReference type="Proteomes" id="UP000275199">
    <property type="component" value="Unassembled WGS sequence"/>
</dbReference>
<keyword evidence="3" id="KW-1185">Reference proteome</keyword>
<evidence type="ECO:0000313" key="3">
    <source>
        <dbReference type="Proteomes" id="UP000275199"/>
    </source>
</evidence>
<evidence type="ECO:0000256" key="1">
    <source>
        <dbReference type="SAM" id="SignalP"/>
    </source>
</evidence>
<proteinExistence type="predicted"/>
<accession>A0ABX9XDZ1</accession>
<keyword evidence="1" id="KW-0732">Signal</keyword>
<protein>
    <submittedName>
        <fullName evidence="2">Uncharacterized protein</fullName>
    </submittedName>
</protein>
<sequence length="219" mass="24139">MRLIVVAFACVLFTAQLAASEQPKLFKTWAYKAPMTLFSEAQGFYDCAADFGGKAVCSDDVEFVGGNFGAVLIPMDGQLAQVTLVSEFDNDLYIKAIGALANGFTMVSMRGASDQLDMVESIHTSQSIQQFQSRINDYETLNLNQGQLTYTFIEQPPEVVRRFRTAHALASGAPDTARTAELIVMDNAEHSVLMVKFTLPKLFLESARESVQQLPVEDF</sequence>
<comment type="caution">
    <text evidence="2">The sequence shown here is derived from an EMBL/GenBank/DDBJ whole genome shotgun (WGS) entry which is preliminary data.</text>
</comment>
<reference evidence="2 3" key="1">
    <citation type="submission" date="2018-11" db="EMBL/GenBank/DDBJ databases">
        <authorList>
            <person name="Jang G.I."/>
            <person name="Hwang C.Y."/>
        </authorList>
    </citation>
    <scope>NUCLEOTIDE SEQUENCE [LARGE SCALE GENOMIC DNA]</scope>
    <source>
        <strain evidence="2 3">SSM26</strain>
    </source>
</reference>
<gene>
    <name evidence="2" type="ORF">EF096_17405</name>
</gene>
<feature type="chain" id="PRO_5045384621" evidence="1">
    <location>
        <begin position="19"/>
        <end position="219"/>
    </location>
</feature>
<organism evidence="2 3">
    <name type="scientific">Pseudomonas neustonica</name>
    <dbReference type="NCBI Taxonomy" id="2487346"/>
    <lineage>
        <taxon>Bacteria</taxon>
        <taxon>Pseudomonadati</taxon>
        <taxon>Pseudomonadota</taxon>
        <taxon>Gammaproteobacteria</taxon>
        <taxon>Pseudomonadales</taxon>
        <taxon>Pseudomonadaceae</taxon>
        <taxon>Pseudomonas</taxon>
    </lineage>
</organism>
<dbReference type="EMBL" id="RKKU01000029">
    <property type="protein sequence ID" value="ROZ81570.1"/>
    <property type="molecule type" value="Genomic_DNA"/>
</dbReference>
<name>A0ABX9XDZ1_9PSED</name>
<evidence type="ECO:0000313" key="2">
    <source>
        <dbReference type="EMBL" id="ROZ81570.1"/>
    </source>
</evidence>